<dbReference type="InterPro" id="IPR045600">
    <property type="entry name" value="RelA/SpoT_AH_RIS"/>
</dbReference>
<dbReference type="SUPFAM" id="SSF81301">
    <property type="entry name" value="Nucleotidyltransferase"/>
    <property type="match status" value="1"/>
</dbReference>
<dbReference type="Pfam" id="PF04607">
    <property type="entry name" value="RelA_SpoT"/>
    <property type="match status" value="1"/>
</dbReference>
<dbReference type="SUPFAM" id="SSF81271">
    <property type="entry name" value="TGS-like"/>
    <property type="match status" value="1"/>
</dbReference>
<proteinExistence type="inferred from homology"/>
<dbReference type="InterPro" id="IPR033655">
    <property type="entry name" value="TGS_RelA/SpoT"/>
</dbReference>
<dbReference type="PROSITE" id="PS51880">
    <property type="entry name" value="TGS"/>
    <property type="match status" value="1"/>
</dbReference>
<feature type="non-terminal residue" evidence="3">
    <location>
        <position position="1"/>
    </location>
</feature>
<dbReference type="Pfam" id="PF02824">
    <property type="entry name" value="TGS"/>
    <property type="match status" value="1"/>
</dbReference>
<sequence length="445" mass="51457">FADRLHNMRTLDALGPDQQQRISHETIEVYAPLAHRLGVARIRWELEDRSLKFLEPDSYTEIRDKVAMRREEREALIDEFKQPLLVELGRNDITAEITGRAKNFFSIFNKMRSRKKPFEEIYDLTAVRIMVDNVRECYHTLGLVHTLYRPHPDRFKDYIATPKTNMYQSLHTTVVGPRGMPVEVQIRTWEMHHTAEIGIAAHWRYKGGAGEHGELDQQMAWLRQVLDWQRDSTDPVEFMEDLKIELFQDEIFVFTPKGDLHQLPKAASPIDFAFAIHTDIGLHCLTAKVNGQIVPLSAALDSGDSVNIITSPHQRPSQSWLELVKTAKARLAIRRWLKEEHFSQSVRLGQEILERELKRYRHRLGPEALTELATELELADSEHLYAGIGTGDLSVSRIVNRLMPDQPKHRVRPLFRDRRGIRIQGMHDMMIQFGKCCTPIPGDSI</sequence>
<protein>
    <recommendedName>
        <fullName evidence="2">TGS domain-containing protein</fullName>
    </recommendedName>
</protein>
<dbReference type="PANTHER" id="PTHR21262:SF31">
    <property type="entry name" value="GTP PYROPHOSPHOKINASE"/>
    <property type="match status" value="1"/>
</dbReference>
<dbReference type="NCBIfam" id="TIGR00691">
    <property type="entry name" value="spoT_relA"/>
    <property type="match status" value="1"/>
</dbReference>
<dbReference type="CDD" id="cd01668">
    <property type="entry name" value="TGS_RSH"/>
    <property type="match status" value="1"/>
</dbReference>
<dbReference type="Gene3D" id="3.30.460.10">
    <property type="entry name" value="Beta Polymerase, domain 2"/>
    <property type="match status" value="1"/>
</dbReference>
<accession>A0A382IGP9</accession>
<evidence type="ECO:0000313" key="3">
    <source>
        <dbReference type="EMBL" id="SVB98525.1"/>
    </source>
</evidence>
<dbReference type="FunFam" id="3.10.20.30:FF:000002">
    <property type="entry name" value="GTP pyrophosphokinase (RelA/SpoT)"/>
    <property type="match status" value="1"/>
</dbReference>
<dbReference type="EMBL" id="UINC01067139">
    <property type="protein sequence ID" value="SVB98525.1"/>
    <property type="molecule type" value="Genomic_DNA"/>
</dbReference>
<dbReference type="SUPFAM" id="SSF109604">
    <property type="entry name" value="HD-domain/PDEase-like"/>
    <property type="match status" value="1"/>
</dbReference>
<name>A0A382IGP9_9ZZZZ</name>
<dbReference type="InterPro" id="IPR004095">
    <property type="entry name" value="TGS"/>
</dbReference>
<dbReference type="PANTHER" id="PTHR21262">
    <property type="entry name" value="GUANOSINE-3',5'-BIS DIPHOSPHATE 3'-PYROPHOSPHOHYDROLASE"/>
    <property type="match status" value="1"/>
</dbReference>
<gene>
    <name evidence="3" type="ORF">METZ01_LOCUS251379</name>
</gene>
<dbReference type="InterPro" id="IPR004811">
    <property type="entry name" value="RelA/Spo_fam"/>
</dbReference>
<feature type="domain" description="TGS" evidence="2">
    <location>
        <begin position="249"/>
        <end position="310"/>
    </location>
</feature>
<dbReference type="CDD" id="cd05399">
    <property type="entry name" value="NT_Rel-Spo_like"/>
    <property type="match status" value="1"/>
</dbReference>
<dbReference type="InterPro" id="IPR012676">
    <property type="entry name" value="TGS-like"/>
</dbReference>
<dbReference type="GO" id="GO:0005886">
    <property type="term" value="C:plasma membrane"/>
    <property type="evidence" value="ECO:0007669"/>
    <property type="project" value="TreeGrafter"/>
</dbReference>
<dbReference type="Gene3D" id="1.10.3210.10">
    <property type="entry name" value="Hypothetical protein af1432"/>
    <property type="match status" value="1"/>
</dbReference>
<evidence type="ECO:0000259" key="2">
    <source>
        <dbReference type="PROSITE" id="PS51880"/>
    </source>
</evidence>
<dbReference type="GO" id="GO:0015969">
    <property type="term" value="P:guanosine tetraphosphate metabolic process"/>
    <property type="evidence" value="ECO:0007669"/>
    <property type="project" value="InterPro"/>
</dbReference>
<dbReference type="InterPro" id="IPR043519">
    <property type="entry name" value="NT_sf"/>
</dbReference>
<dbReference type="Pfam" id="PF13328">
    <property type="entry name" value="HD_4"/>
    <property type="match status" value="1"/>
</dbReference>
<feature type="non-terminal residue" evidence="3">
    <location>
        <position position="445"/>
    </location>
</feature>
<dbReference type="Pfam" id="PF19296">
    <property type="entry name" value="RelA_AH_RIS"/>
    <property type="match status" value="1"/>
</dbReference>
<organism evidence="3">
    <name type="scientific">marine metagenome</name>
    <dbReference type="NCBI Taxonomy" id="408172"/>
    <lineage>
        <taxon>unclassified sequences</taxon>
        <taxon>metagenomes</taxon>
        <taxon>ecological metagenomes</taxon>
    </lineage>
</organism>
<dbReference type="InterPro" id="IPR012675">
    <property type="entry name" value="Beta-grasp_dom_sf"/>
</dbReference>
<evidence type="ECO:0000256" key="1">
    <source>
        <dbReference type="ARBA" id="ARBA00007476"/>
    </source>
</evidence>
<comment type="similarity">
    <text evidence="1">Belongs to the RelA/SpoT family.</text>
</comment>
<reference evidence="3" key="1">
    <citation type="submission" date="2018-05" db="EMBL/GenBank/DDBJ databases">
        <authorList>
            <person name="Lanie J.A."/>
            <person name="Ng W.-L."/>
            <person name="Kazmierczak K.M."/>
            <person name="Andrzejewski T.M."/>
            <person name="Davidsen T.M."/>
            <person name="Wayne K.J."/>
            <person name="Tettelin H."/>
            <person name="Glass J.I."/>
            <person name="Rusch D."/>
            <person name="Podicherti R."/>
            <person name="Tsui H.-C.T."/>
            <person name="Winkler M.E."/>
        </authorList>
    </citation>
    <scope>NUCLEOTIDE SEQUENCE</scope>
</reference>
<dbReference type="AlphaFoldDB" id="A0A382IGP9"/>
<dbReference type="FunFam" id="3.30.460.10:FF:000001">
    <property type="entry name" value="GTP pyrophosphokinase RelA"/>
    <property type="match status" value="1"/>
</dbReference>
<dbReference type="SMART" id="SM00954">
    <property type="entry name" value="RelA_SpoT"/>
    <property type="match status" value="1"/>
</dbReference>
<dbReference type="Gene3D" id="3.10.20.30">
    <property type="match status" value="1"/>
</dbReference>
<dbReference type="InterPro" id="IPR007685">
    <property type="entry name" value="RelA_SpoT"/>
</dbReference>